<keyword evidence="2" id="KW-0732">Signal</keyword>
<feature type="transmembrane region" description="Helical" evidence="1">
    <location>
        <begin position="69"/>
        <end position="91"/>
    </location>
</feature>
<keyword evidence="1" id="KW-0472">Membrane</keyword>
<evidence type="ECO:0000313" key="3">
    <source>
        <dbReference type="EMBL" id="PWN24917.1"/>
    </source>
</evidence>
<feature type="chain" id="PRO_5016454914" description="Hydrophobin" evidence="2">
    <location>
        <begin position="25"/>
        <end position="157"/>
    </location>
</feature>
<dbReference type="GeneID" id="37026645"/>
<name>A0A316UHV0_9BASI</name>
<evidence type="ECO:0000256" key="1">
    <source>
        <dbReference type="SAM" id="Phobius"/>
    </source>
</evidence>
<dbReference type="RefSeq" id="XP_025359529.1">
    <property type="nucleotide sequence ID" value="XM_025504822.1"/>
</dbReference>
<evidence type="ECO:0000313" key="4">
    <source>
        <dbReference type="Proteomes" id="UP000245884"/>
    </source>
</evidence>
<proteinExistence type="predicted"/>
<organism evidence="3 4">
    <name type="scientific">Jaminaea rosea</name>
    <dbReference type="NCBI Taxonomy" id="1569628"/>
    <lineage>
        <taxon>Eukaryota</taxon>
        <taxon>Fungi</taxon>
        <taxon>Dikarya</taxon>
        <taxon>Basidiomycota</taxon>
        <taxon>Ustilaginomycotina</taxon>
        <taxon>Exobasidiomycetes</taxon>
        <taxon>Microstromatales</taxon>
        <taxon>Microstromatales incertae sedis</taxon>
        <taxon>Jaminaea</taxon>
    </lineage>
</organism>
<sequence length="157" mass="16825">MPAHSAVLSVLLALLLLIVPKVMADFCCSYPNGGGWFGNFPLTELKPAVSGKLEGKKRDRDETKPENLAMMHTQFSLVTAAITGLVLLLAIGKAHAFCCSYPSGCYTSSENCTSPGVNANCCGPPDMAQSPDATSRNEFVLTKIEDHPFVHRDNASH</sequence>
<keyword evidence="1" id="KW-0812">Transmembrane</keyword>
<gene>
    <name evidence="3" type="ORF">BDZ90DRAFT_228607</name>
</gene>
<accession>A0A316UHV0</accession>
<dbReference type="EMBL" id="KZ819678">
    <property type="protein sequence ID" value="PWN24917.1"/>
    <property type="molecule type" value="Genomic_DNA"/>
</dbReference>
<protein>
    <recommendedName>
        <fullName evidence="5">Hydrophobin</fullName>
    </recommendedName>
</protein>
<keyword evidence="4" id="KW-1185">Reference proteome</keyword>
<dbReference type="AlphaFoldDB" id="A0A316UHV0"/>
<evidence type="ECO:0000256" key="2">
    <source>
        <dbReference type="SAM" id="SignalP"/>
    </source>
</evidence>
<feature type="signal peptide" evidence="2">
    <location>
        <begin position="1"/>
        <end position="24"/>
    </location>
</feature>
<dbReference type="Proteomes" id="UP000245884">
    <property type="component" value="Unassembled WGS sequence"/>
</dbReference>
<evidence type="ECO:0008006" key="5">
    <source>
        <dbReference type="Google" id="ProtNLM"/>
    </source>
</evidence>
<keyword evidence="1" id="KW-1133">Transmembrane helix</keyword>
<reference evidence="3 4" key="1">
    <citation type="journal article" date="2018" name="Mol. Biol. Evol.">
        <title>Broad Genomic Sampling Reveals a Smut Pathogenic Ancestry of the Fungal Clade Ustilaginomycotina.</title>
        <authorList>
            <person name="Kijpornyongpan T."/>
            <person name="Mondo S.J."/>
            <person name="Barry K."/>
            <person name="Sandor L."/>
            <person name="Lee J."/>
            <person name="Lipzen A."/>
            <person name="Pangilinan J."/>
            <person name="LaButti K."/>
            <person name="Hainaut M."/>
            <person name="Henrissat B."/>
            <person name="Grigoriev I.V."/>
            <person name="Spatafora J.W."/>
            <person name="Aime M.C."/>
        </authorList>
    </citation>
    <scope>NUCLEOTIDE SEQUENCE [LARGE SCALE GENOMIC DNA]</scope>
    <source>
        <strain evidence="3 4">MCA 5214</strain>
    </source>
</reference>